<evidence type="ECO:0000256" key="3">
    <source>
        <dbReference type="ARBA" id="ARBA00022989"/>
    </source>
</evidence>
<protein>
    <recommendedName>
        <fullName evidence="7">TLC domain-containing protein</fullName>
    </recommendedName>
</protein>
<feature type="region of interest" description="Disordered" evidence="5">
    <location>
        <begin position="1"/>
        <end position="31"/>
    </location>
</feature>
<dbReference type="Pfam" id="PF03798">
    <property type="entry name" value="TRAM_LAG1_CLN8"/>
    <property type="match status" value="1"/>
</dbReference>
<reference evidence="8" key="1">
    <citation type="submission" date="2023-08" db="EMBL/GenBank/DDBJ databases">
        <authorList>
            <person name="Audoor S."/>
            <person name="Bilcke G."/>
        </authorList>
    </citation>
    <scope>NUCLEOTIDE SEQUENCE</scope>
</reference>
<feature type="transmembrane region" description="Helical" evidence="6">
    <location>
        <begin position="251"/>
        <end position="271"/>
    </location>
</feature>
<dbReference type="AlphaFoldDB" id="A0AAD2PXP4"/>
<name>A0AAD2PXP4_9STRA</name>
<feature type="transmembrane region" description="Helical" evidence="6">
    <location>
        <begin position="67"/>
        <end position="86"/>
    </location>
</feature>
<evidence type="ECO:0000313" key="8">
    <source>
        <dbReference type="EMBL" id="CAJ1967085.1"/>
    </source>
</evidence>
<evidence type="ECO:0000256" key="5">
    <source>
        <dbReference type="SAM" id="MobiDB-lite"/>
    </source>
</evidence>
<organism evidence="8 9">
    <name type="scientific">Cylindrotheca closterium</name>
    <dbReference type="NCBI Taxonomy" id="2856"/>
    <lineage>
        <taxon>Eukaryota</taxon>
        <taxon>Sar</taxon>
        <taxon>Stramenopiles</taxon>
        <taxon>Ochrophyta</taxon>
        <taxon>Bacillariophyta</taxon>
        <taxon>Bacillariophyceae</taxon>
        <taxon>Bacillariophycidae</taxon>
        <taxon>Bacillariales</taxon>
        <taxon>Bacillariaceae</taxon>
        <taxon>Cylindrotheca</taxon>
    </lineage>
</organism>
<evidence type="ECO:0000259" key="7">
    <source>
        <dbReference type="Pfam" id="PF03798"/>
    </source>
</evidence>
<keyword evidence="2 6" id="KW-0812">Transmembrane</keyword>
<gene>
    <name evidence="8" type="ORF">CYCCA115_LOCUS22606</name>
</gene>
<keyword evidence="4 6" id="KW-0472">Membrane</keyword>
<evidence type="ECO:0000256" key="1">
    <source>
        <dbReference type="ARBA" id="ARBA00004141"/>
    </source>
</evidence>
<dbReference type="InterPro" id="IPR006634">
    <property type="entry name" value="TLC-dom"/>
</dbReference>
<keyword evidence="9" id="KW-1185">Reference proteome</keyword>
<dbReference type="GO" id="GO:0016020">
    <property type="term" value="C:membrane"/>
    <property type="evidence" value="ECO:0007669"/>
    <property type="project" value="UniProtKB-SubCell"/>
</dbReference>
<sequence length="294" mass="35091">MSQQNDAATSPFRRSLNRIRRRRPRSAPPGPRVLLLEHHYQFDKERKEILPGVKKHDDDFARDSHDFFNLIVLIPIIALNCMNWNWDKIFRHVSGAAKKKEKLLDSWTGEWFDAFLFATTLYFLIDLIWILIVPKCVKSPSTIVQHHIFTMMYILIPYYQLDKRWAMGACMSSEINTWFLIARRVFNKEGFPPWIIDLSVVSIRIKLISILFYITWIGIRCVLFPAILVYLFKLWMTESEKVASLWNKEMIPPLMQSIFCIFNFKWTFDLIRSKFRYHRRKARHRRQGSSTRAS</sequence>
<dbReference type="Proteomes" id="UP001295423">
    <property type="component" value="Unassembled WGS sequence"/>
</dbReference>
<feature type="compositionally biased region" description="Basic residues" evidence="5">
    <location>
        <begin position="15"/>
        <end position="25"/>
    </location>
</feature>
<accession>A0AAD2PXP4</accession>
<dbReference type="EMBL" id="CAKOGP040002313">
    <property type="protein sequence ID" value="CAJ1967085.1"/>
    <property type="molecule type" value="Genomic_DNA"/>
</dbReference>
<feature type="domain" description="TLC" evidence="7">
    <location>
        <begin position="107"/>
        <end position="272"/>
    </location>
</feature>
<evidence type="ECO:0000256" key="2">
    <source>
        <dbReference type="ARBA" id="ARBA00022692"/>
    </source>
</evidence>
<proteinExistence type="predicted"/>
<evidence type="ECO:0000256" key="4">
    <source>
        <dbReference type="ARBA" id="ARBA00023136"/>
    </source>
</evidence>
<comment type="caution">
    <text evidence="8">The sequence shown here is derived from an EMBL/GenBank/DDBJ whole genome shotgun (WGS) entry which is preliminary data.</text>
</comment>
<keyword evidence="3 6" id="KW-1133">Transmembrane helix</keyword>
<comment type="subcellular location">
    <subcellularLocation>
        <location evidence="1">Membrane</location>
        <topology evidence="1">Multi-pass membrane protein</topology>
    </subcellularLocation>
</comment>
<feature type="transmembrane region" description="Helical" evidence="6">
    <location>
        <begin position="210"/>
        <end position="231"/>
    </location>
</feature>
<feature type="transmembrane region" description="Helical" evidence="6">
    <location>
        <begin position="107"/>
        <end position="132"/>
    </location>
</feature>
<evidence type="ECO:0000313" key="9">
    <source>
        <dbReference type="Proteomes" id="UP001295423"/>
    </source>
</evidence>
<evidence type="ECO:0000256" key="6">
    <source>
        <dbReference type="SAM" id="Phobius"/>
    </source>
</evidence>